<dbReference type="PANTHER" id="PTHR47907:SF5">
    <property type="entry name" value="AP2 ASSOCIATED KINASE 1"/>
    <property type="match status" value="1"/>
</dbReference>
<dbReference type="AlphaFoldDB" id="A0A8B9KER0"/>
<feature type="domain" description="Protein kinase" evidence="11">
    <location>
        <begin position="46"/>
        <end position="312"/>
    </location>
</feature>
<organism evidence="12 13">
    <name type="scientific">Astyanax mexicanus</name>
    <name type="common">Blind cave fish</name>
    <name type="synonym">Astyanax fasciatus mexicanus</name>
    <dbReference type="NCBI Taxonomy" id="7994"/>
    <lineage>
        <taxon>Eukaryota</taxon>
        <taxon>Metazoa</taxon>
        <taxon>Chordata</taxon>
        <taxon>Craniata</taxon>
        <taxon>Vertebrata</taxon>
        <taxon>Euteleostomi</taxon>
        <taxon>Actinopterygii</taxon>
        <taxon>Neopterygii</taxon>
        <taxon>Teleostei</taxon>
        <taxon>Ostariophysi</taxon>
        <taxon>Characiformes</taxon>
        <taxon>Characoidei</taxon>
        <taxon>Acestrorhamphidae</taxon>
        <taxon>Acestrorhamphinae</taxon>
        <taxon>Astyanax</taxon>
    </lineage>
</organism>
<evidence type="ECO:0000256" key="1">
    <source>
        <dbReference type="ARBA" id="ARBA00012513"/>
    </source>
</evidence>
<keyword evidence="6" id="KW-0418">Kinase</keyword>
<evidence type="ECO:0000259" key="11">
    <source>
        <dbReference type="PROSITE" id="PS50011"/>
    </source>
</evidence>
<dbReference type="Proteomes" id="UP000694621">
    <property type="component" value="Unplaced"/>
</dbReference>
<evidence type="ECO:0000313" key="13">
    <source>
        <dbReference type="Proteomes" id="UP000694621"/>
    </source>
</evidence>
<feature type="compositionally biased region" description="Polar residues" evidence="10">
    <location>
        <begin position="632"/>
        <end position="649"/>
    </location>
</feature>
<sequence>MKKFFDSRREMVGSGPGSAGGGGGGAGSGSGGTFIGRVFTIGRYQVTVDETIAEGGFAIVFLVRTHQGVRCALKRMYVNNEHDLQVCKREIQIMRDLVGNKNIVGFLDSSITAVGSGDVWEVLILMDFCRGGQVVNLMNQRLQTGFSEPEVLQIFCDTCEAVARLHQCKTPIIHRDLKVENILLHDRGHYVLCDFGSATNRFQNPQAEGAATVEEEIKKYTTLSYRAPEMVNLYGGKMITTKADIWALGCLLYKLCFFTLPFGESQVAICDGSFTIPDNSRYSQDMHCLIRYMLEPDPDIRPDIYQVSHFAFKLARKDCSVQNVHNSPIPTKLPEPIRASEAVAKKSQTKARLTDPIPTTETSIAPRQRPKAGQAQPITGILPIQPALTPRKRANAPAGPAQPISVNLASQPVTPVQSQKPPAQQPLPVTQQQAPPATVQASPSPSQPGQHGQLFVQPQAAGFFPPQQPVGTILYILKEFKKICHKVGSLTPPSSPKTAPRGGHRRILSDVTHSTIFGVPVSKSTQLLQAAAAEASLNKSKSASTTPSGSPCSSQQSVYPAGESSPSWNPFGDDNFSKLTAEELLNKDFARLDGNAVIVLKLIEGLKSPEPSSSSSSLLIPDLPLNDPFSPADTTHGNQPPNSGSSETTLPNLACSLLLVDQLIDL</sequence>
<dbReference type="InterPro" id="IPR000719">
    <property type="entry name" value="Prot_kinase_dom"/>
</dbReference>
<dbReference type="PANTHER" id="PTHR47907">
    <property type="entry name" value="PROTEIN KINASE DOMAIN-CONTAINING PROTEIN"/>
    <property type="match status" value="1"/>
</dbReference>
<dbReference type="Pfam" id="PF00069">
    <property type="entry name" value="Pkinase"/>
    <property type="match status" value="1"/>
</dbReference>
<dbReference type="SMART" id="SM00220">
    <property type="entry name" value="S_TKc"/>
    <property type="match status" value="1"/>
</dbReference>
<evidence type="ECO:0000256" key="3">
    <source>
        <dbReference type="ARBA" id="ARBA00022553"/>
    </source>
</evidence>
<dbReference type="Gene3D" id="1.10.510.10">
    <property type="entry name" value="Transferase(Phosphotransferase) domain 1"/>
    <property type="match status" value="1"/>
</dbReference>
<evidence type="ECO:0000256" key="9">
    <source>
        <dbReference type="ARBA" id="ARBA00048679"/>
    </source>
</evidence>
<feature type="region of interest" description="Disordered" evidence="10">
    <location>
        <begin position="607"/>
        <end position="649"/>
    </location>
</feature>
<reference evidence="12" key="1">
    <citation type="submission" date="2025-08" db="UniProtKB">
        <authorList>
            <consortium name="Ensembl"/>
        </authorList>
    </citation>
    <scope>IDENTIFICATION</scope>
</reference>
<evidence type="ECO:0000256" key="4">
    <source>
        <dbReference type="ARBA" id="ARBA00022679"/>
    </source>
</evidence>
<dbReference type="GO" id="GO:0005524">
    <property type="term" value="F:ATP binding"/>
    <property type="evidence" value="ECO:0007669"/>
    <property type="project" value="UniProtKB-KW"/>
</dbReference>
<name>A0A8B9KER0_ASTMX</name>
<keyword evidence="7" id="KW-0067">ATP-binding</keyword>
<dbReference type="SUPFAM" id="SSF56112">
    <property type="entry name" value="Protein kinase-like (PK-like)"/>
    <property type="match status" value="1"/>
</dbReference>
<evidence type="ECO:0000256" key="5">
    <source>
        <dbReference type="ARBA" id="ARBA00022741"/>
    </source>
</evidence>
<dbReference type="InterPro" id="IPR008271">
    <property type="entry name" value="Ser/Thr_kinase_AS"/>
</dbReference>
<keyword evidence="2" id="KW-0723">Serine/threonine-protein kinase</keyword>
<dbReference type="GO" id="GO:0004674">
    <property type="term" value="F:protein serine/threonine kinase activity"/>
    <property type="evidence" value="ECO:0007669"/>
    <property type="project" value="UniProtKB-KW"/>
</dbReference>
<evidence type="ECO:0000256" key="8">
    <source>
        <dbReference type="ARBA" id="ARBA00047899"/>
    </source>
</evidence>
<keyword evidence="3" id="KW-0597">Phosphoprotein</keyword>
<feature type="region of interest" description="Disordered" evidence="10">
    <location>
        <begin position="412"/>
        <end position="453"/>
    </location>
</feature>
<feature type="region of interest" description="Disordered" evidence="10">
    <location>
        <begin position="540"/>
        <end position="566"/>
    </location>
</feature>
<feature type="region of interest" description="Disordered" evidence="10">
    <location>
        <begin position="342"/>
        <end position="380"/>
    </location>
</feature>
<dbReference type="Ensembl" id="ENSAMXT00005037251.1">
    <property type="protein sequence ID" value="ENSAMXP00005034119.1"/>
    <property type="gene ID" value="ENSAMXG00005015397.1"/>
</dbReference>
<feature type="compositionally biased region" description="Low complexity" evidence="10">
    <location>
        <begin position="608"/>
        <end position="625"/>
    </location>
</feature>
<dbReference type="PROSITE" id="PS00108">
    <property type="entry name" value="PROTEIN_KINASE_ST"/>
    <property type="match status" value="1"/>
</dbReference>
<keyword evidence="4" id="KW-0808">Transferase</keyword>
<evidence type="ECO:0000256" key="7">
    <source>
        <dbReference type="ARBA" id="ARBA00022840"/>
    </source>
</evidence>
<proteinExistence type="predicted"/>
<comment type="catalytic activity">
    <reaction evidence="8">
        <text>L-threonyl-[protein] + ATP = O-phospho-L-threonyl-[protein] + ADP + H(+)</text>
        <dbReference type="Rhea" id="RHEA:46608"/>
        <dbReference type="Rhea" id="RHEA-COMP:11060"/>
        <dbReference type="Rhea" id="RHEA-COMP:11605"/>
        <dbReference type="ChEBI" id="CHEBI:15378"/>
        <dbReference type="ChEBI" id="CHEBI:30013"/>
        <dbReference type="ChEBI" id="CHEBI:30616"/>
        <dbReference type="ChEBI" id="CHEBI:61977"/>
        <dbReference type="ChEBI" id="CHEBI:456216"/>
        <dbReference type="EC" id="2.7.11.1"/>
    </reaction>
</comment>
<comment type="catalytic activity">
    <reaction evidence="9">
        <text>L-seryl-[protein] + ATP = O-phospho-L-seryl-[protein] + ADP + H(+)</text>
        <dbReference type="Rhea" id="RHEA:17989"/>
        <dbReference type="Rhea" id="RHEA-COMP:9863"/>
        <dbReference type="Rhea" id="RHEA-COMP:11604"/>
        <dbReference type="ChEBI" id="CHEBI:15378"/>
        <dbReference type="ChEBI" id="CHEBI:29999"/>
        <dbReference type="ChEBI" id="CHEBI:30616"/>
        <dbReference type="ChEBI" id="CHEBI:83421"/>
        <dbReference type="ChEBI" id="CHEBI:456216"/>
        <dbReference type="EC" id="2.7.11.1"/>
    </reaction>
</comment>
<protein>
    <recommendedName>
        <fullName evidence="1">non-specific serine/threonine protein kinase</fullName>
        <ecNumber evidence="1">2.7.11.1</ecNumber>
    </recommendedName>
</protein>
<dbReference type="EC" id="2.7.11.1" evidence="1"/>
<dbReference type="CDD" id="cd14037">
    <property type="entry name" value="STKc_NAK_like"/>
    <property type="match status" value="1"/>
</dbReference>
<evidence type="ECO:0000256" key="2">
    <source>
        <dbReference type="ARBA" id="ARBA00022527"/>
    </source>
</evidence>
<evidence type="ECO:0000313" key="12">
    <source>
        <dbReference type="Ensembl" id="ENSAMXP00005034119.1"/>
    </source>
</evidence>
<dbReference type="FunFam" id="1.10.510.10:FF:000072">
    <property type="entry name" value="AP2 associated kinase 1"/>
    <property type="match status" value="1"/>
</dbReference>
<dbReference type="InterPro" id="IPR011009">
    <property type="entry name" value="Kinase-like_dom_sf"/>
</dbReference>
<accession>A0A8B9KER0</accession>
<evidence type="ECO:0000256" key="6">
    <source>
        <dbReference type="ARBA" id="ARBA00022777"/>
    </source>
</evidence>
<evidence type="ECO:0000256" key="10">
    <source>
        <dbReference type="SAM" id="MobiDB-lite"/>
    </source>
</evidence>
<dbReference type="PROSITE" id="PS50011">
    <property type="entry name" value="PROTEIN_KINASE_DOM"/>
    <property type="match status" value="1"/>
</dbReference>
<feature type="compositionally biased region" description="Low complexity" evidence="10">
    <location>
        <begin position="426"/>
        <end position="448"/>
    </location>
</feature>
<keyword evidence="5" id="KW-0547">Nucleotide-binding</keyword>
<feature type="compositionally biased region" description="Polar residues" evidence="10">
    <location>
        <begin position="545"/>
        <end position="566"/>
    </location>
</feature>
<dbReference type="InterPro" id="IPR051744">
    <property type="entry name" value="AP2_assoc_SerThr_kinase"/>
</dbReference>